<dbReference type="Pfam" id="PF10671">
    <property type="entry name" value="TcpQ"/>
    <property type="match status" value="1"/>
</dbReference>
<feature type="domain" description="Toxin co-regulated pilus biosynthesis protein Q C-terminal" evidence="1">
    <location>
        <begin position="6"/>
        <end position="82"/>
    </location>
</feature>
<protein>
    <recommendedName>
        <fullName evidence="1">Toxin co-regulated pilus biosynthesis protein Q C-terminal domain-containing protein</fullName>
    </recommendedName>
</protein>
<evidence type="ECO:0000259" key="1">
    <source>
        <dbReference type="Pfam" id="PF10671"/>
    </source>
</evidence>
<keyword evidence="3" id="KW-1185">Reference proteome</keyword>
<proteinExistence type="predicted"/>
<dbReference type="Gene3D" id="3.55.50.70">
    <property type="match status" value="1"/>
</dbReference>
<dbReference type="AlphaFoldDB" id="A0A0F5JU13"/>
<name>A0A0F5JU13_9BURK</name>
<organism evidence="2 3">
    <name type="scientific">Robbsia andropogonis</name>
    <dbReference type="NCBI Taxonomy" id="28092"/>
    <lineage>
        <taxon>Bacteria</taxon>
        <taxon>Pseudomonadati</taxon>
        <taxon>Pseudomonadota</taxon>
        <taxon>Betaproteobacteria</taxon>
        <taxon>Burkholderiales</taxon>
        <taxon>Burkholderiaceae</taxon>
        <taxon>Robbsia</taxon>
    </lineage>
</organism>
<comment type="caution">
    <text evidence="2">The sequence shown here is derived from an EMBL/GenBank/DDBJ whole genome shotgun (WGS) entry which is preliminary data.</text>
</comment>
<dbReference type="PATRIC" id="fig|28092.6.peg.5938"/>
<gene>
    <name evidence="2" type="ORF">WM40_25145</name>
</gene>
<evidence type="ECO:0000313" key="3">
    <source>
        <dbReference type="Proteomes" id="UP000033618"/>
    </source>
</evidence>
<reference evidence="2 3" key="1">
    <citation type="submission" date="2015-03" db="EMBL/GenBank/DDBJ databases">
        <title>Draft Genome Sequence of Burkholderia andropogonis type strain ICMP2807, isolated from Sorghum bicolor.</title>
        <authorList>
            <person name="Lopes-Santos L."/>
            <person name="Castro D.B."/>
            <person name="Ottoboni L.M."/>
            <person name="Park D."/>
            <person name="Weirc B.S."/>
            <person name="Destefano S.A."/>
        </authorList>
    </citation>
    <scope>NUCLEOTIDE SEQUENCE [LARGE SCALE GENOMIC DNA]</scope>
    <source>
        <strain evidence="2 3">ICMP2807</strain>
    </source>
</reference>
<dbReference type="InterPro" id="IPR018927">
    <property type="entry name" value="Pilus_synth_Q_C"/>
</dbReference>
<accession>A0A0F5JU13</accession>
<dbReference type="EMBL" id="LAQU01000071">
    <property type="protein sequence ID" value="KKB61109.1"/>
    <property type="molecule type" value="Genomic_DNA"/>
</dbReference>
<dbReference type="Proteomes" id="UP000033618">
    <property type="component" value="Unassembled WGS sequence"/>
</dbReference>
<evidence type="ECO:0000313" key="2">
    <source>
        <dbReference type="EMBL" id="KKB61109.1"/>
    </source>
</evidence>
<sequence>MHVSGHFALVAGESLETQLNDWAKAAGWSIAWNTPDDWIVPHGTDFGADFQSAVTRVITAMSQNGADVRADIWRGNRTIVIDKQGTDKKFIMKTISHVLHQR</sequence>